<gene>
    <name evidence="10" type="ORF">GCM10007940_05710</name>
</gene>
<sequence length="190" mass="22145">MTDFEKITKIIQERRSIFPEMYEDKEISDQTLQAILENANWAPTHRKTEPWLFKIMKGEKLNELSEFLGDYYKSNISEEDFSPMKYKKTLKKPKQSACVIAICMKRDPKESVPEWEEIAAVACAVQNMWLSCTTLGIGSYWSSPKSISTMNEFLNLKSGEKCLGLFYMGYKKDFECESTRTPIENKTEWL</sequence>
<feature type="domain" description="Nitroreductase" evidence="9">
    <location>
        <begin position="11"/>
        <end position="170"/>
    </location>
</feature>
<comment type="cofactor">
    <cofactor evidence="8">
        <name>FMN</name>
        <dbReference type="ChEBI" id="CHEBI:58210"/>
    </cofactor>
    <text evidence="8">Binds 1 FMN per subunit.</text>
</comment>
<comment type="similarity">
    <text evidence="1 7">Belongs to the nitroreductase family.</text>
</comment>
<dbReference type="AlphaFoldDB" id="A0AA37WBZ7"/>
<dbReference type="CDD" id="cd02135">
    <property type="entry name" value="YdjA-like"/>
    <property type="match status" value="1"/>
</dbReference>
<dbReference type="InterPro" id="IPR026021">
    <property type="entry name" value="YdjA-like"/>
</dbReference>
<evidence type="ECO:0000259" key="9">
    <source>
        <dbReference type="Pfam" id="PF00881"/>
    </source>
</evidence>
<keyword evidence="4 7" id="KW-0521">NADP</keyword>
<reference evidence="10" key="1">
    <citation type="journal article" date="2014" name="Int. J. Syst. Evol. Microbiol.">
        <title>Complete genome sequence of Corynebacterium casei LMG S-19264T (=DSM 44701T), isolated from a smear-ripened cheese.</title>
        <authorList>
            <consortium name="US DOE Joint Genome Institute (JGI-PGF)"/>
            <person name="Walter F."/>
            <person name="Albersmeier A."/>
            <person name="Kalinowski J."/>
            <person name="Ruckert C."/>
        </authorList>
    </citation>
    <scope>NUCLEOTIDE SEQUENCE</scope>
    <source>
        <strain evidence="10">NBRC 108769</strain>
    </source>
</reference>
<keyword evidence="11" id="KW-1185">Reference proteome</keyword>
<feature type="binding site" description="in other chain" evidence="8">
    <location>
        <begin position="141"/>
        <end position="143"/>
    </location>
    <ligand>
        <name>FMN</name>
        <dbReference type="ChEBI" id="CHEBI:58210"/>
        <note>ligand shared between dimeric partners</note>
    </ligand>
</feature>
<name>A0AA37WBZ7_9BACT</name>
<evidence type="ECO:0000256" key="2">
    <source>
        <dbReference type="ARBA" id="ARBA00022630"/>
    </source>
</evidence>
<dbReference type="InterPro" id="IPR052530">
    <property type="entry name" value="NAD(P)H_nitroreductase"/>
</dbReference>
<evidence type="ECO:0000313" key="11">
    <source>
        <dbReference type="Proteomes" id="UP001156666"/>
    </source>
</evidence>
<feature type="binding site" description="in other chain" evidence="8">
    <location>
        <begin position="14"/>
        <end position="16"/>
    </location>
    <ligand>
        <name>FMN</name>
        <dbReference type="ChEBI" id="CHEBI:58210"/>
        <note>ligand shared between dimeric partners</note>
    </ligand>
</feature>
<organism evidence="10 11">
    <name type="scientific">Portibacter lacus</name>
    <dbReference type="NCBI Taxonomy" id="1099794"/>
    <lineage>
        <taxon>Bacteria</taxon>
        <taxon>Pseudomonadati</taxon>
        <taxon>Bacteroidota</taxon>
        <taxon>Saprospiria</taxon>
        <taxon>Saprospirales</taxon>
        <taxon>Haliscomenobacteraceae</taxon>
        <taxon>Portibacter</taxon>
    </lineage>
</organism>
<proteinExistence type="inferred from homology"/>
<dbReference type="InterPro" id="IPR029479">
    <property type="entry name" value="Nitroreductase"/>
</dbReference>
<keyword evidence="5 7" id="KW-0560">Oxidoreductase</keyword>
<dbReference type="EMBL" id="BSOH01000002">
    <property type="protein sequence ID" value="GLR15956.1"/>
    <property type="molecule type" value="Genomic_DNA"/>
</dbReference>
<protein>
    <recommendedName>
        <fullName evidence="7">Putative NAD(P)H nitroreductase</fullName>
        <ecNumber evidence="7">1.-.-.-</ecNumber>
    </recommendedName>
</protein>
<dbReference type="PIRSF" id="PIRSF000232">
    <property type="entry name" value="YdjA"/>
    <property type="match status" value="1"/>
</dbReference>
<dbReference type="InterPro" id="IPR000415">
    <property type="entry name" value="Nitroreductase-like"/>
</dbReference>
<dbReference type="Pfam" id="PF00881">
    <property type="entry name" value="Nitroreductase"/>
    <property type="match status" value="1"/>
</dbReference>
<evidence type="ECO:0000256" key="8">
    <source>
        <dbReference type="PIRSR" id="PIRSR000232-1"/>
    </source>
</evidence>
<evidence type="ECO:0000256" key="5">
    <source>
        <dbReference type="ARBA" id="ARBA00023002"/>
    </source>
</evidence>
<evidence type="ECO:0000256" key="6">
    <source>
        <dbReference type="ARBA" id="ARBA00023027"/>
    </source>
</evidence>
<evidence type="ECO:0000313" key="10">
    <source>
        <dbReference type="EMBL" id="GLR15956.1"/>
    </source>
</evidence>
<accession>A0AA37WBZ7</accession>
<evidence type="ECO:0000256" key="4">
    <source>
        <dbReference type="ARBA" id="ARBA00022857"/>
    </source>
</evidence>
<evidence type="ECO:0000256" key="3">
    <source>
        <dbReference type="ARBA" id="ARBA00022643"/>
    </source>
</evidence>
<evidence type="ECO:0000256" key="1">
    <source>
        <dbReference type="ARBA" id="ARBA00007118"/>
    </source>
</evidence>
<feature type="binding site" evidence="8">
    <location>
        <position position="45"/>
    </location>
    <ligand>
        <name>FMN</name>
        <dbReference type="ChEBI" id="CHEBI:58210"/>
        <note>ligand shared between dimeric partners</note>
    </ligand>
</feature>
<dbReference type="Gene3D" id="3.40.109.10">
    <property type="entry name" value="NADH Oxidase"/>
    <property type="match status" value="1"/>
</dbReference>
<dbReference type="EC" id="1.-.-.-" evidence="7"/>
<dbReference type="RefSeq" id="WP_235294818.1">
    <property type="nucleotide sequence ID" value="NZ_BSOH01000002.1"/>
</dbReference>
<dbReference type="SUPFAM" id="SSF55469">
    <property type="entry name" value="FMN-dependent nitroreductase-like"/>
    <property type="match status" value="1"/>
</dbReference>
<dbReference type="GO" id="GO:0016491">
    <property type="term" value="F:oxidoreductase activity"/>
    <property type="evidence" value="ECO:0007669"/>
    <property type="project" value="UniProtKB-UniRule"/>
</dbReference>
<keyword evidence="2 7" id="KW-0285">Flavoprotein</keyword>
<evidence type="ECO:0000256" key="7">
    <source>
        <dbReference type="PIRNR" id="PIRNR000232"/>
    </source>
</evidence>
<keyword evidence="6 7" id="KW-0520">NAD</keyword>
<keyword evidence="3 7" id="KW-0288">FMN</keyword>
<dbReference type="Proteomes" id="UP001156666">
    <property type="component" value="Unassembled WGS sequence"/>
</dbReference>
<comment type="caution">
    <text evidence="10">The sequence shown here is derived from an EMBL/GenBank/DDBJ whole genome shotgun (WGS) entry which is preliminary data.</text>
</comment>
<dbReference type="PANTHER" id="PTHR43821">
    <property type="entry name" value="NAD(P)H NITROREDUCTASE YDJA-RELATED"/>
    <property type="match status" value="1"/>
</dbReference>
<dbReference type="PANTHER" id="PTHR43821:SF1">
    <property type="entry name" value="NAD(P)H NITROREDUCTASE YDJA-RELATED"/>
    <property type="match status" value="1"/>
</dbReference>
<reference evidence="10" key="2">
    <citation type="submission" date="2023-01" db="EMBL/GenBank/DDBJ databases">
        <title>Draft genome sequence of Portibacter lacus strain NBRC 108769.</title>
        <authorList>
            <person name="Sun Q."/>
            <person name="Mori K."/>
        </authorList>
    </citation>
    <scope>NUCLEOTIDE SEQUENCE</scope>
    <source>
        <strain evidence="10">NBRC 108769</strain>
    </source>
</reference>